<dbReference type="AlphaFoldDB" id="A0AAD4IAZ1"/>
<organism evidence="1 2">
    <name type="scientific">Alternaria panax</name>
    <dbReference type="NCBI Taxonomy" id="48097"/>
    <lineage>
        <taxon>Eukaryota</taxon>
        <taxon>Fungi</taxon>
        <taxon>Dikarya</taxon>
        <taxon>Ascomycota</taxon>
        <taxon>Pezizomycotina</taxon>
        <taxon>Dothideomycetes</taxon>
        <taxon>Pleosporomycetidae</taxon>
        <taxon>Pleosporales</taxon>
        <taxon>Pleosporineae</taxon>
        <taxon>Pleosporaceae</taxon>
        <taxon>Alternaria</taxon>
        <taxon>Alternaria sect. Panax</taxon>
    </lineage>
</organism>
<proteinExistence type="predicted"/>
<accession>A0AAD4IAZ1</accession>
<reference evidence="1" key="1">
    <citation type="submission" date="2021-07" db="EMBL/GenBank/DDBJ databases">
        <title>Genome Resource of American Ginseng Black Spot Pathogen Alternaria panax.</title>
        <authorList>
            <person name="Qiu C."/>
            <person name="Wang W."/>
            <person name="Liu Z."/>
        </authorList>
    </citation>
    <scope>NUCLEOTIDE SEQUENCE</scope>
    <source>
        <strain evidence="1">BNCC115425</strain>
    </source>
</reference>
<name>A0AAD4IAZ1_9PLEO</name>
<comment type="caution">
    <text evidence="1">The sequence shown here is derived from an EMBL/GenBank/DDBJ whole genome shotgun (WGS) entry which is preliminary data.</text>
</comment>
<protein>
    <submittedName>
        <fullName evidence="1">Uncharacterized protein</fullName>
    </submittedName>
</protein>
<dbReference type="EMBL" id="JAANER010000004">
    <property type="protein sequence ID" value="KAG9191351.1"/>
    <property type="molecule type" value="Genomic_DNA"/>
</dbReference>
<sequence>MSKFARVLRILDFANFLRYDFKFALHQPHSGFGSLNREDQEELLLPMEQVKGVALRRRVTFTGAFDAVPVERVKQTMTQGVAWLRAAAAEV</sequence>
<gene>
    <name evidence="1" type="ORF">G6011_09439</name>
</gene>
<keyword evidence="2" id="KW-1185">Reference proteome</keyword>
<dbReference type="Proteomes" id="UP001199106">
    <property type="component" value="Unassembled WGS sequence"/>
</dbReference>
<evidence type="ECO:0000313" key="1">
    <source>
        <dbReference type="EMBL" id="KAG9191351.1"/>
    </source>
</evidence>
<evidence type="ECO:0000313" key="2">
    <source>
        <dbReference type="Proteomes" id="UP001199106"/>
    </source>
</evidence>